<proteinExistence type="predicted"/>
<dbReference type="InterPro" id="IPR014004">
    <property type="entry name" value="Transpt-assoc_nodulatn_dom_bac"/>
</dbReference>
<feature type="domain" description="BON" evidence="1">
    <location>
        <begin position="84"/>
        <end position="150"/>
    </location>
</feature>
<dbReference type="RefSeq" id="WP_131338893.1">
    <property type="nucleotide sequence ID" value="NZ_SJJZ01000002.1"/>
</dbReference>
<dbReference type="SMART" id="SM00749">
    <property type="entry name" value="BON"/>
    <property type="match status" value="2"/>
</dbReference>
<reference evidence="2 3" key="1">
    <citation type="submission" date="2019-02" db="EMBL/GenBank/DDBJ databases">
        <title>Kribbella capetownensis sp. nov. and Kribbella speibonae sp. nov., isolated from soil.</title>
        <authorList>
            <person name="Curtis S.M."/>
            <person name="Norton I."/>
            <person name="Everest G.J."/>
            <person name="Meyers P.R."/>
        </authorList>
    </citation>
    <scope>NUCLEOTIDE SEQUENCE [LARGE SCALE GENOMIC DNA]</scope>
    <source>
        <strain evidence="2 3">KCTC 29219</strain>
    </source>
</reference>
<dbReference type="PANTHER" id="PTHR34606">
    <property type="entry name" value="BON DOMAIN-CONTAINING PROTEIN"/>
    <property type="match status" value="1"/>
</dbReference>
<dbReference type="Gene3D" id="3.30.1340.30">
    <property type="match status" value="2"/>
</dbReference>
<evidence type="ECO:0000313" key="2">
    <source>
        <dbReference type="EMBL" id="TCC07940.1"/>
    </source>
</evidence>
<comment type="caution">
    <text evidence="2">The sequence shown here is derived from an EMBL/GenBank/DDBJ whole genome shotgun (WGS) entry which is preliminary data.</text>
</comment>
<dbReference type="EMBL" id="SJJZ01000002">
    <property type="protein sequence ID" value="TCC07940.1"/>
    <property type="molecule type" value="Genomic_DNA"/>
</dbReference>
<dbReference type="InterPro" id="IPR051686">
    <property type="entry name" value="Lipoprotein_DolP"/>
</dbReference>
<gene>
    <name evidence="2" type="ORF">E0H45_18565</name>
</gene>
<dbReference type="InterPro" id="IPR007055">
    <property type="entry name" value="BON_dom"/>
</dbReference>
<dbReference type="AlphaFoldDB" id="A0A4R0HEW8"/>
<dbReference type="Proteomes" id="UP000292346">
    <property type="component" value="Unassembled WGS sequence"/>
</dbReference>
<evidence type="ECO:0000259" key="1">
    <source>
        <dbReference type="PROSITE" id="PS50914"/>
    </source>
</evidence>
<organism evidence="2 3">
    <name type="scientific">Kribbella soli</name>
    <dbReference type="NCBI Taxonomy" id="1124743"/>
    <lineage>
        <taxon>Bacteria</taxon>
        <taxon>Bacillati</taxon>
        <taxon>Actinomycetota</taxon>
        <taxon>Actinomycetes</taxon>
        <taxon>Propionibacteriales</taxon>
        <taxon>Kribbellaceae</taxon>
        <taxon>Kribbella</taxon>
    </lineage>
</organism>
<feature type="domain" description="BON" evidence="1">
    <location>
        <begin position="9"/>
        <end position="77"/>
    </location>
</feature>
<name>A0A4R0HEW8_9ACTN</name>
<accession>A0A4R0HEW8</accession>
<keyword evidence="3" id="KW-1185">Reference proteome</keyword>
<dbReference type="OrthoDB" id="870892at2"/>
<dbReference type="Pfam" id="PF04972">
    <property type="entry name" value="BON"/>
    <property type="match status" value="2"/>
</dbReference>
<protein>
    <submittedName>
        <fullName evidence="2">BON domain-containing protein</fullName>
    </submittedName>
</protein>
<dbReference type="PANTHER" id="PTHR34606:SF15">
    <property type="entry name" value="BON DOMAIN-CONTAINING PROTEIN"/>
    <property type="match status" value="1"/>
</dbReference>
<sequence>MTTRRLMMSDEQLQGAVNTAIFFDRTVDSVAIVAEVDGGVVTLRGTVGSDREKEQTEHDVLRVDGVTAVHNELVVTALDAATRDDADLRGAVLQALALEDGVPESVDANVVDGWVTLRGTATHDQCDRAEAVVTRLEAVKGVTNDVQVVA</sequence>
<evidence type="ECO:0000313" key="3">
    <source>
        <dbReference type="Proteomes" id="UP000292346"/>
    </source>
</evidence>
<dbReference type="PROSITE" id="PS50914">
    <property type="entry name" value="BON"/>
    <property type="match status" value="2"/>
</dbReference>